<protein>
    <submittedName>
        <fullName evidence="2">Unconventional myosin-XV</fullName>
    </submittedName>
</protein>
<evidence type="ECO:0000313" key="2">
    <source>
        <dbReference type="WBParaSite" id="RSKR_0000838200.1"/>
    </source>
</evidence>
<evidence type="ECO:0000313" key="1">
    <source>
        <dbReference type="Proteomes" id="UP000095286"/>
    </source>
</evidence>
<sequence>MDLSQYTIAEFALKNFHRPKTGSEALFTFRKKEKEWTWKDVSDLIKFSSKPIGHMLLKDQDNVMNKGAIDSFVCIMKYMGDESLKRNQTVTDCVYELLTLCLQQPQIHDEIYCQIIKQTTNNRSKSDTGLTKGWRLFSILTSYFACSDAFKPYLINYLQSASFDEHRSCYQTARTCLNNLKQTFKYGGRKMLLAGSEVEAITNGKSVKRQVYLLPGGQKKFINTTSVTVAEEVIEQLCKEMNVVSIAEQQEFSLSYIIEHDNEMHIIANDAYILDETTKLTLENKKVMLVLKRNVWIQPLRFDNPLLIDALFSQIIPDYISGLFILNESLKMISAHQIDNITQMAAFIHYSDTLGHATKVTSEYISCLVPNLILTHYPAITKAHWTKRIEAKIKEWEEKPNTQQAKCLFLVILQKWPLFAATFYHIEMVTRNGKNIDTLQKSILSVNHHGIKFLTEKDRNIIIDIPLKDLYASVLTPSPSTLQIEIKNESICAKTPISEDILQLIHHNIFVSLSKSNAN</sequence>
<organism evidence="1 2">
    <name type="scientific">Rhabditophanes sp. KR3021</name>
    <dbReference type="NCBI Taxonomy" id="114890"/>
    <lineage>
        <taxon>Eukaryota</taxon>
        <taxon>Metazoa</taxon>
        <taxon>Ecdysozoa</taxon>
        <taxon>Nematoda</taxon>
        <taxon>Chromadorea</taxon>
        <taxon>Rhabditida</taxon>
        <taxon>Tylenchina</taxon>
        <taxon>Panagrolaimomorpha</taxon>
        <taxon>Strongyloidoidea</taxon>
        <taxon>Alloionematidae</taxon>
        <taxon>Rhabditophanes</taxon>
    </lineage>
</organism>
<dbReference type="Proteomes" id="UP000095286">
    <property type="component" value="Unplaced"/>
</dbReference>
<name>A0AC35U717_9BILA</name>
<accession>A0AC35U717</accession>
<dbReference type="WBParaSite" id="RSKR_0000838200.1">
    <property type="protein sequence ID" value="RSKR_0000838200.1"/>
    <property type="gene ID" value="RSKR_0000838200"/>
</dbReference>
<reference evidence="2" key="1">
    <citation type="submission" date="2016-11" db="UniProtKB">
        <authorList>
            <consortium name="WormBaseParasite"/>
        </authorList>
    </citation>
    <scope>IDENTIFICATION</scope>
    <source>
        <strain evidence="2">KR3021</strain>
    </source>
</reference>
<proteinExistence type="predicted"/>